<gene>
    <name evidence="2" type="ordered locus">B005_1295</name>
</gene>
<organism evidence="2 3">
    <name type="scientific">Nocardiopsis alba (strain ATCC BAA-2165 / BE74)</name>
    <dbReference type="NCBI Taxonomy" id="1205910"/>
    <lineage>
        <taxon>Bacteria</taxon>
        <taxon>Bacillati</taxon>
        <taxon>Actinomycetota</taxon>
        <taxon>Actinomycetes</taxon>
        <taxon>Streptosporangiales</taxon>
        <taxon>Nocardiopsidaceae</taxon>
        <taxon>Nocardiopsis</taxon>
    </lineage>
</organism>
<sequence length="54" mass="5523">MRTPAVLGPYVTRLAAAPLPTGACSSGIIVEHHGNTGRAGTGEGHRRPTEGRMG</sequence>
<evidence type="ECO:0000313" key="3">
    <source>
        <dbReference type="Proteomes" id="UP000003779"/>
    </source>
</evidence>
<proteinExistence type="predicted"/>
<feature type="compositionally biased region" description="Basic and acidic residues" evidence="1">
    <location>
        <begin position="43"/>
        <end position="54"/>
    </location>
</feature>
<dbReference type="Proteomes" id="UP000003779">
    <property type="component" value="Chromosome"/>
</dbReference>
<name>J7L3C5_NOCAA</name>
<dbReference type="HOGENOM" id="CLU_3045820_0_0_11"/>
<dbReference type="STRING" id="1205910.B005_1295"/>
<protein>
    <submittedName>
        <fullName evidence="2">Uncharacterized protein</fullName>
    </submittedName>
</protein>
<reference evidence="3" key="2">
    <citation type="submission" date="2012-08" db="EMBL/GenBank/DDBJ databases">
        <title>Whole-genome sequence of Nocardiopsis alba strain ATCC BAA-2165 associated with honeybees.</title>
        <authorList>
            <person name="Qiao J."/>
            <person name="Chen L."/>
            <person name="Li Y."/>
            <person name="Wang J."/>
            <person name="Zhang W."/>
            <person name="Chen S."/>
        </authorList>
    </citation>
    <scope>NUCLEOTIDE SEQUENCE [LARGE SCALE GENOMIC DNA]</scope>
    <source>
        <strain evidence="3">ATCC BAA-2165 / BE74</strain>
    </source>
</reference>
<evidence type="ECO:0000313" key="2">
    <source>
        <dbReference type="EMBL" id="AFR08133.1"/>
    </source>
</evidence>
<evidence type="ECO:0000256" key="1">
    <source>
        <dbReference type="SAM" id="MobiDB-lite"/>
    </source>
</evidence>
<dbReference type="AlphaFoldDB" id="J7L3C5"/>
<dbReference type="EMBL" id="CP003788">
    <property type="protein sequence ID" value="AFR08133.1"/>
    <property type="molecule type" value="Genomic_DNA"/>
</dbReference>
<accession>J7L3C5</accession>
<feature type="region of interest" description="Disordered" evidence="1">
    <location>
        <begin position="34"/>
        <end position="54"/>
    </location>
</feature>
<dbReference type="KEGG" id="nal:B005_1295"/>
<reference evidence="2 3" key="1">
    <citation type="journal article" date="2012" name="J. Bacteriol.">
        <title>Whole-Genome Sequence of Nocardiopsis alba Strain ATCC BAA-2165, Associated with Honeybees.</title>
        <authorList>
            <person name="Qiao J."/>
            <person name="Chen L."/>
            <person name="Li Y."/>
            <person name="Wang J."/>
            <person name="Zhang W."/>
            <person name="Chen S."/>
        </authorList>
    </citation>
    <scope>NUCLEOTIDE SEQUENCE [LARGE SCALE GENOMIC DNA]</scope>
    <source>
        <strain evidence="3">ATCC BAA-2165 / BE74</strain>
    </source>
</reference>